<keyword evidence="14" id="KW-1185">Reference proteome</keyword>
<dbReference type="GO" id="GO:0005524">
    <property type="term" value="F:ATP binding"/>
    <property type="evidence" value="ECO:0007669"/>
    <property type="project" value="UniProtKB-KW"/>
</dbReference>
<evidence type="ECO:0000256" key="10">
    <source>
        <dbReference type="SAM" id="Phobius"/>
    </source>
</evidence>
<evidence type="ECO:0000256" key="4">
    <source>
        <dbReference type="ARBA" id="ARBA00022475"/>
    </source>
</evidence>
<proteinExistence type="inferred from homology"/>
<dbReference type="KEGG" id="apal:BN85407970"/>
<feature type="transmembrane region" description="Helical" evidence="10">
    <location>
        <begin position="157"/>
        <end position="181"/>
    </location>
</feature>
<evidence type="ECO:0000256" key="3">
    <source>
        <dbReference type="ARBA" id="ARBA00022448"/>
    </source>
</evidence>
<dbReference type="STRING" id="1318466.BN85407970"/>
<evidence type="ECO:0000259" key="12">
    <source>
        <dbReference type="PROSITE" id="PS50929"/>
    </source>
</evidence>
<dbReference type="InterPro" id="IPR027417">
    <property type="entry name" value="P-loop_NTPase"/>
</dbReference>
<comment type="subcellular location">
    <subcellularLocation>
        <location evidence="1">Cell membrane</location>
        <topology evidence="1">Multi-pass membrane protein</topology>
    </subcellularLocation>
</comment>
<dbReference type="Pfam" id="PF00664">
    <property type="entry name" value="ABC_membrane"/>
    <property type="match status" value="1"/>
</dbReference>
<feature type="transmembrane region" description="Helical" evidence="10">
    <location>
        <begin position="126"/>
        <end position="151"/>
    </location>
</feature>
<dbReference type="CDD" id="cd18548">
    <property type="entry name" value="ABC_6TM_Tm287_like"/>
    <property type="match status" value="1"/>
</dbReference>
<evidence type="ECO:0000259" key="11">
    <source>
        <dbReference type="PROSITE" id="PS50893"/>
    </source>
</evidence>
<feature type="transmembrane region" description="Helical" evidence="10">
    <location>
        <begin position="235"/>
        <end position="258"/>
    </location>
</feature>
<accession>U4KKR2</accession>
<dbReference type="InterPro" id="IPR036640">
    <property type="entry name" value="ABC1_TM_sf"/>
</dbReference>
<dbReference type="FunFam" id="3.40.50.300:FF:000221">
    <property type="entry name" value="Multidrug ABC transporter ATP-binding protein"/>
    <property type="match status" value="1"/>
</dbReference>
<evidence type="ECO:0000313" key="13">
    <source>
        <dbReference type="EMBL" id="CCV64374.1"/>
    </source>
</evidence>
<dbReference type="InterPro" id="IPR003439">
    <property type="entry name" value="ABC_transporter-like_ATP-bd"/>
</dbReference>
<dbReference type="InterPro" id="IPR039421">
    <property type="entry name" value="Type_1_exporter"/>
</dbReference>
<feature type="domain" description="ABC transporter" evidence="11">
    <location>
        <begin position="335"/>
        <end position="570"/>
    </location>
</feature>
<reference evidence="13 14" key="1">
    <citation type="journal article" date="2013" name="J. Mol. Microbiol. Biotechnol.">
        <title>Analysis of the Complete Genomes of Acholeplasma brassicae , A. palmae and A. laidlawii and Their Comparison to the Obligate Parasites from ' Candidatus Phytoplasma'.</title>
        <authorList>
            <person name="Kube M."/>
            <person name="Siewert C."/>
            <person name="Migdoll A.M."/>
            <person name="Duduk B."/>
            <person name="Holz S."/>
            <person name="Rabus R."/>
            <person name="Seemuller E."/>
            <person name="Mitrovic J."/>
            <person name="Muller I."/>
            <person name="Buttner C."/>
            <person name="Reinhardt R."/>
        </authorList>
    </citation>
    <scope>NUCLEOTIDE SEQUENCE [LARGE SCALE GENOMIC DNA]</scope>
    <source>
        <strain evidence="13 14">J233</strain>
    </source>
</reference>
<dbReference type="InterPro" id="IPR003593">
    <property type="entry name" value="AAA+_ATPase"/>
</dbReference>
<keyword evidence="5 10" id="KW-0812">Transmembrane</keyword>
<evidence type="ECO:0000313" key="14">
    <source>
        <dbReference type="Proteomes" id="UP000032740"/>
    </source>
</evidence>
<dbReference type="GO" id="GO:0005886">
    <property type="term" value="C:plasma membrane"/>
    <property type="evidence" value="ECO:0007669"/>
    <property type="project" value="UniProtKB-SubCell"/>
</dbReference>
<dbReference type="PROSITE" id="PS50893">
    <property type="entry name" value="ABC_TRANSPORTER_2"/>
    <property type="match status" value="1"/>
</dbReference>
<dbReference type="PROSITE" id="PS00211">
    <property type="entry name" value="ABC_TRANSPORTER_1"/>
    <property type="match status" value="1"/>
</dbReference>
<keyword evidence="4" id="KW-1003">Cell membrane</keyword>
<feature type="transmembrane region" description="Helical" evidence="10">
    <location>
        <begin position="278"/>
        <end position="296"/>
    </location>
</feature>
<evidence type="ECO:0000256" key="6">
    <source>
        <dbReference type="ARBA" id="ARBA00022741"/>
    </source>
</evidence>
<comment type="similarity">
    <text evidence="2">Belongs to the ABC transporter superfamily.</text>
</comment>
<evidence type="ECO:0000256" key="1">
    <source>
        <dbReference type="ARBA" id="ARBA00004651"/>
    </source>
</evidence>
<feature type="domain" description="ABC transmembrane type-1" evidence="12">
    <location>
        <begin position="16"/>
        <end position="298"/>
    </location>
</feature>
<dbReference type="PROSITE" id="PS50929">
    <property type="entry name" value="ABC_TM1F"/>
    <property type="match status" value="1"/>
</dbReference>
<dbReference type="HOGENOM" id="CLU_000604_84_3_14"/>
<dbReference type="EMBL" id="FO681347">
    <property type="protein sequence ID" value="CCV64374.1"/>
    <property type="molecule type" value="Genomic_DNA"/>
</dbReference>
<dbReference type="PANTHER" id="PTHR43394">
    <property type="entry name" value="ATP-DEPENDENT PERMEASE MDL1, MITOCHONDRIAL"/>
    <property type="match status" value="1"/>
</dbReference>
<dbReference type="Pfam" id="PF00005">
    <property type="entry name" value="ABC_tran"/>
    <property type="match status" value="1"/>
</dbReference>
<organism evidence="13 14">
    <name type="scientific">Alteracholeplasma palmae (strain ATCC 49389 / J233)</name>
    <name type="common">Acholeplasma palmae</name>
    <dbReference type="NCBI Taxonomy" id="1318466"/>
    <lineage>
        <taxon>Bacteria</taxon>
        <taxon>Bacillati</taxon>
        <taxon>Mycoplasmatota</taxon>
        <taxon>Mollicutes</taxon>
        <taxon>Acholeplasmatales</taxon>
        <taxon>Acholeplasmataceae</taxon>
        <taxon>Acholeplasma</taxon>
    </lineage>
</organism>
<protein>
    <submittedName>
        <fullName evidence="13">ABC transporter, ATP-binding/permease protein</fullName>
    </submittedName>
</protein>
<gene>
    <name evidence="13" type="ORF">BN85407970</name>
</gene>
<dbReference type="SUPFAM" id="SSF52540">
    <property type="entry name" value="P-loop containing nucleoside triphosphate hydrolases"/>
    <property type="match status" value="1"/>
</dbReference>
<sequence>MKLILAFIKKNKLLVIMTFLLLIIQLITILYIPYLVAHIVDDGILKNDLNVVIRLGIEMGVVAIIGVVVSILCSYYSAVTSTKFGTFLRLSIFEHIQKLSINEVENYGTSAFVSRITSDVVNIQQVVIMLFQMILHGPVIGIVAVIMSFGVSIDLGYIALATVGTFMLVAVIVTWISFRYLNDIQKFLDKMMLVLREFFVGVRIIRAFDNSKYEKERTNKTFEDHADNMKKINKLFAWLSPIAYATLGFSMMAILWVGLFDVQQGAIPIGEVTAVIEYTTLAILTLVMAALVIVMIPRAYAALKRVEYILDLKPTVNDPIKSKNKIKEIETNILVKFEHVHFDYDGKENYALDGVNFDIKKGETVAIIGATGSGKSTVAKLLLKLHNISKGAIYLDGLSIEDLKQDDIRDKISYVPQKAFLFTGTIRDNVKFHNKDVSDELMIKAAKVAQADDFIQSLDHGYDSVVARGGQNFSGGQKQRISIARALCKPADLYIFDDSFSALDYKTDAKLRMALKEEFSEKTLLIIAQRVSTIMHADKIIVMDKGTIIGIGKHEELIKNNQTYQDFAKSQHIKVGEE</sequence>
<dbReference type="GO" id="GO:0015421">
    <property type="term" value="F:ABC-type oligopeptide transporter activity"/>
    <property type="evidence" value="ECO:0007669"/>
    <property type="project" value="TreeGrafter"/>
</dbReference>
<dbReference type="Proteomes" id="UP000032740">
    <property type="component" value="Chromosome"/>
</dbReference>
<dbReference type="Gene3D" id="1.20.1560.10">
    <property type="entry name" value="ABC transporter type 1, transmembrane domain"/>
    <property type="match status" value="1"/>
</dbReference>
<dbReference type="Gene3D" id="3.40.50.300">
    <property type="entry name" value="P-loop containing nucleotide triphosphate hydrolases"/>
    <property type="match status" value="1"/>
</dbReference>
<name>U4KKR2_ALTPJ</name>
<dbReference type="AlphaFoldDB" id="U4KKR2"/>
<evidence type="ECO:0000256" key="7">
    <source>
        <dbReference type="ARBA" id="ARBA00022840"/>
    </source>
</evidence>
<feature type="transmembrane region" description="Helical" evidence="10">
    <location>
        <begin position="52"/>
        <end position="79"/>
    </location>
</feature>
<evidence type="ECO:0000256" key="5">
    <source>
        <dbReference type="ARBA" id="ARBA00022692"/>
    </source>
</evidence>
<keyword evidence="9 10" id="KW-0472">Membrane</keyword>
<dbReference type="OrthoDB" id="383768at2"/>
<dbReference type="GO" id="GO:0016887">
    <property type="term" value="F:ATP hydrolysis activity"/>
    <property type="evidence" value="ECO:0007669"/>
    <property type="project" value="InterPro"/>
</dbReference>
<evidence type="ECO:0000256" key="2">
    <source>
        <dbReference type="ARBA" id="ARBA00005417"/>
    </source>
</evidence>
<dbReference type="SMART" id="SM00382">
    <property type="entry name" value="AAA"/>
    <property type="match status" value="1"/>
</dbReference>
<keyword evidence="6" id="KW-0547">Nucleotide-binding</keyword>
<dbReference type="InterPro" id="IPR011527">
    <property type="entry name" value="ABC1_TM_dom"/>
</dbReference>
<dbReference type="InterPro" id="IPR017871">
    <property type="entry name" value="ABC_transporter-like_CS"/>
</dbReference>
<keyword evidence="3" id="KW-0813">Transport</keyword>
<dbReference type="SUPFAM" id="SSF90123">
    <property type="entry name" value="ABC transporter transmembrane region"/>
    <property type="match status" value="1"/>
</dbReference>
<evidence type="ECO:0000256" key="9">
    <source>
        <dbReference type="ARBA" id="ARBA00023136"/>
    </source>
</evidence>
<feature type="transmembrane region" description="Helical" evidence="10">
    <location>
        <begin position="12"/>
        <end position="32"/>
    </location>
</feature>
<keyword evidence="8 10" id="KW-1133">Transmembrane helix</keyword>
<dbReference type="RefSeq" id="WP_026659294.1">
    <property type="nucleotide sequence ID" value="NC_022538.1"/>
</dbReference>
<dbReference type="PANTHER" id="PTHR43394:SF1">
    <property type="entry name" value="ATP-BINDING CASSETTE SUB-FAMILY B MEMBER 10, MITOCHONDRIAL"/>
    <property type="match status" value="1"/>
</dbReference>
<evidence type="ECO:0000256" key="8">
    <source>
        <dbReference type="ARBA" id="ARBA00022989"/>
    </source>
</evidence>
<keyword evidence="7 13" id="KW-0067">ATP-binding</keyword>